<feature type="compositionally biased region" description="Basic and acidic residues" evidence="1">
    <location>
        <begin position="99"/>
        <end position="110"/>
    </location>
</feature>
<feature type="region of interest" description="Disordered" evidence="1">
    <location>
        <begin position="99"/>
        <end position="151"/>
    </location>
</feature>
<gene>
    <name evidence="3" type="ORF">LIN78_00855</name>
</gene>
<dbReference type="EMBL" id="JAJBZT010000001">
    <property type="protein sequence ID" value="MCB6182105.1"/>
    <property type="molecule type" value="Genomic_DNA"/>
</dbReference>
<dbReference type="Proteomes" id="UP001165395">
    <property type="component" value="Unassembled WGS sequence"/>
</dbReference>
<evidence type="ECO:0000256" key="2">
    <source>
        <dbReference type="SAM" id="Phobius"/>
    </source>
</evidence>
<protein>
    <submittedName>
        <fullName evidence="3">Uncharacterized protein</fullName>
    </submittedName>
</protein>
<evidence type="ECO:0000256" key="1">
    <source>
        <dbReference type="SAM" id="MobiDB-lite"/>
    </source>
</evidence>
<feature type="transmembrane region" description="Helical" evidence="2">
    <location>
        <begin position="54"/>
        <end position="77"/>
    </location>
</feature>
<feature type="compositionally biased region" description="Low complexity" evidence="1">
    <location>
        <begin position="189"/>
        <end position="201"/>
    </location>
</feature>
<dbReference type="RefSeq" id="WP_227177548.1">
    <property type="nucleotide sequence ID" value="NZ_JAJBZT010000001.1"/>
</dbReference>
<name>A0ABS8D1P3_9NEIS</name>
<evidence type="ECO:0000313" key="3">
    <source>
        <dbReference type="EMBL" id="MCB6182105.1"/>
    </source>
</evidence>
<keyword evidence="2" id="KW-1133">Transmembrane helix</keyword>
<comment type="caution">
    <text evidence="3">The sequence shown here is derived from an EMBL/GenBank/DDBJ whole genome shotgun (WGS) entry which is preliminary data.</text>
</comment>
<evidence type="ECO:0000313" key="4">
    <source>
        <dbReference type="Proteomes" id="UP001165395"/>
    </source>
</evidence>
<reference evidence="3" key="1">
    <citation type="submission" date="2021-10" db="EMBL/GenBank/DDBJ databases">
        <title>The complete genome sequence of Leeia sp. TBRC 13508.</title>
        <authorList>
            <person name="Charoenyingcharoen P."/>
            <person name="Yukphan P."/>
        </authorList>
    </citation>
    <scope>NUCLEOTIDE SEQUENCE</scope>
    <source>
        <strain evidence="3">TBRC 13508</strain>
    </source>
</reference>
<feature type="region of interest" description="Disordered" evidence="1">
    <location>
        <begin position="189"/>
        <end position="213"/>
    </location>
</feature>
<keyword evidence="4" id="KW-1185">Reference proteome</keyword>
<keyword evidence="2" id="KW-0812">Transmembrane</keyword>
<sequence>MNNDTDFRRDEALVSSAYHQIELPSPPNALDEKILLAVNTELQKNRLIPPRNKLPSLIGSLSIAASLVLAVGVGLMLKMNQANEAAVLMPEEVQAIKDAEARKQQEEAAKHAKARLAKPQSIANADFAEASPQAEQSPVPPSKEASQGAPTADELNKVANPSTMQMEPRLAKVPPPSASTPSVVAKAVVPSPVSESAVVTADAATPKETKVDNRSAAASAAVLADKAPVDKPQAANASDAAKKMAAKNEVVPAIEAAPVAAAAPAPTVVAKEVAKPKMEIKAKTATEWLSEIRQLKRNGQEKKADQELGRFKAFYPEESIPADLQ</sequence>
<organism evidence="3 4">
    <name type="scientific">Leeia speluncae</name>
    <dbReference type="NCBI Taxonomy" id="2884804"/>
    <lineage>
        <taxon>Bacteria</taxon>
        <taxon>Pseudomonadati</taxon>
        <taxon>Pseudomonadota</taxon>
        <taxon>Betaproteobacteria</taxon>
        <taxon>Neisseriales</taxon>
        <taxon>Leeiaceae</taxon>
        <taxon>Leeia</taxon>
    </lineage>
</organism>
<accession>A0ABS8D1P3</accession>
<keyword evidence="2" id="KW-0472">Membrane</keyword>
<proteinExistence type="predicted"/>